<dbReference type="Proteomes" id="UP000257451">
    <property type="component" value="Unassembled WGS sequence"/>
</dbReference>
<dbReference type="EMBL" id="PEDF01000085">
    <property type="protein sequence ID" value="RFZ40877.1"/>
    <property type="molecule type" value="Genomic_DNA"/>
</dbReference>
<organism evidence="1 2">
    <name type="scientific">Mycobacterium marinum</name>
    <dbReference type="NCBI Taxonomy" id="1781"/>
    <lineage>
        <taxon>Bacteria</taxon>
        <taxon>Bacillati</taxon>
        <taxon>Actinomycetota</taxon>
        <taxon>Actinomycetes</taxon>
        <taxon>Mycobacteriales</taxon>
        <taxon>Mycobacteriaceae</taxon>
        <taxon>Mycobacterium</taxon>
        <taxon>Mycobacterium ulcerans group</taxon>
    </lineage>
</organism>
<accession>A0A3E2MVJ4</accession>
<evidence type="ECO:0000313" key="1">
    <source>
        <dbReference type="EMBL" id="RFZ40877.1"/>
    </source>
</evidence>
<reference evidence="1 2" key="1">
    <citation type="journal article" date="2018" name="Sci. Rep.">
        <title>Extensive genomic diversity among Mycobacterium marinum strains revealed by whole genome sequencing.</title>
        <authorList>
            <person name="Das S."/>
            <person name="Pettersson B.M."/>
            <person name="Behra P.R."/>
            <person name="Mallick A."/>
            <person name="Cheramie M."/>
            <person name="Ramesh M."/>
            <person name="Shirreff L."/>
            <person name="DuCote T."/>
            <person name="Dasgupta S."/>
            <person name="Ennis D.G."/>
            <person name="Kirsebom L.A."/>
        </authorList>
    </citation>
    <scope>NUCLEOTIDE SEQUENCE [LARGE SCALE GENOMIC DNA]</scope>
    <source>
        <strain evidence="1 2">Davis1</strain>
    </source>
</reference>
<comment type="caution">
    <text evidence="1">The sequence shown here is derived from an EMBL/GenBank/DDBJ whole genome shotgun (WGS) entry which is preliminary data.</text>
</comment>
<proteinExistence type="predicted"/>
<dbReference type="AlphaFoldDB" id="A0A3E2MVJ4"/>
<evidence type="ECO:0000313" key="2">
    <source>
        <dbReference type="Proteomes" id="UP000257451"/>
    </source>
</evidence>
<gene>
    <name evidence="1" type="ORF">DAVIS_02842</name>
</gene>
<name>A0A3E2MVJ4_MYCMR</name>
<sequence length="85" mass="9740">MDSSSNFLDLVHNAVHHPDDADRPELLRACGAFLDKSRRIEGDIVKVSRTLAYKAMEWAMYNDDAMSSMKTIYGVFRMMNKINAR</sequence>
<protein>
    <submittedName>
        <fullName evidence="1">Uncharacterized protein</fullName>
    </submittedName>
</protein>